<dbReference type="PANTHER" id="PTHR33146">
    <property type="entry name" value="ENDONUCLEASE 4"/>
    <property type="match status" value="1"/>
</dbReference>
<dbReference type="RefSeq" id="XP_013239490.1">
    <property type="nucleotide sequence ID" value="XM_013384036.1"/>
</dbReference>
<protein>
    <recommendedName>
        <fullName evidence="10">S1/P1 nuclease</fullName>
    </recommendedName>
</protein>
<evidence type="ECO:0000256" key="4">
    <source>
        <dbReference type="ARBA" id="ARBA00022759"/>
    </source>
</evidence>
<dbReference type="GO" id="GO:0003676">
    <property type="term" value="F:nucleic acid binding"/>
    <property type="evidence" value="ECO:0007669"/>
    <property type="project" value="InterPro"/>
</dbReference>
<comment type="similarity">
    <text evidence="1">Belongs to the nuclease type I family.</text>
</comment>
<evidence type="ECO:0000313" key="8">
    <source>
        <dbReference type="EMBL" id="KGG53054.1"/>
    </source>
</evidence>
<dbReference type="GO" id="GO:0006308">
    <property type="term" value="P:DNA catabolic process"/>
    <property type="evidence" value="ECO:0007669"/>
    <property type="project" value="InterPro"/>
</dbReference>
<dbReference type="SUPFAM" id="SSF48537">
    <property type="entry name" value="Phospholipase C/P1 nuclease"/>
    <property type="match status" value="1"/>
</dbReference>
<evidence type="ECO:0000313" key="9">
    <source>
        <dbReference type="Proteomes" id="UP000029725"/>
    </source>
</evidence>
<dbReference type="EMBL" id="JMKJ01000016">
    <property type="protein sequence ID" value="KGG53054.1"/>
    <property type="molecule type" value="Genomic_DNA"/>
</dbReference>
<dbReference type="GO" id="GO:0046872">
    <property type="term" value="F:metal ion binding"/>
    <property type="evidence" value="ECO:0007669"/>
    <property type="project" value="UniProtKB-KW"/>
</dbReference>
<dbReference type="GeneID" id="25258062"/>
<gene>
    <name evidence="8" type="ORF">DI09_114p60</name>
</gene>
<evidence type="ECO:0000256" key="5">
    <source>
        <dbReference type="ARBA" id="ARBA00022801"/>
    </source>
</evidence>
<dbReference type="HOGENOM" id="CLU_044365_0_0_1"/>
<evidence type="ECO:0000256" key="1">
    <source>
        <dbReference type="ARBA" id="ARBA00009547"/>
    </source>
</evidence>
<dbReference type="GO" id="GO:0016788">
    <property type="term" value="F:hydrolase activity, acting on ester bonds"/>
    <property type="evidence" value="ECO:0007669"/>
    <property type="project" value="InterPro"/>
</dbReference>
<evidence type="ECO:0000256" key="2">
    <source>
        <dbReference type="ARBA" id="ARBA00022722"/>
    </source>
</evidence>
<name>A0A098VW03_9MICR</name>
<dbReference type="GO" id="GO:0004519">
    <property type="term" value="F:endonuclease activity"/>
    <property type="evidence" value="ECO:0007669"/>
    <property type="project" value="UniProtKB-KW"/>
</dbReference>
<dbReference type="CDD" id="cd11010">
    <property type="entry name" value="S1-P1_nuclease"/>
    <property type="match status" value="1"/>
</dbReference>
<dbReference type="OrthoDB" id="441446at2759"/>
<keyword evidence="5" id="KW-0378">Hydrolase</keyword>
<keyword evidence="9" id="KW-1185">Reference proteome</keyword>
<organism evidence="8 9">
    <name type="scientific">Mitosporidium daphniae</name>
    <dbReference type="NCBI Taxonomy" id="1485682"/>
    <lineage>
        <taxon>Eukaryota</taxon>
        <taxon>Fungi</taxon>
        <taxon>Fungi incertae sedis</taxon>
        <taxon>Microsporidia</taxon>
        <taxon>Mitosporidium</taxon>
    </lineage>
</organism>
<dbReference type="PANTHER" id="PTHR33146:SF26">
    <property type="entry name" value="ENDONUCLEASE 4"/>
    <property type="match status" value="1"/>
</dbReference>
<keyword evidence="7" id="KW-0325">Glycoprotein</keyword>
<evidence type="ECO:0000256" key="3">
    <source>
        <dbReference type="ARBA" id="ARBA00022723"/>
    </source>
</evidence>
<evidence type="ECO:0008006" key="10">
    <source>
        <dbReference type="Google" id="ProtNLM"/>
    </source>
</evidence>
<dbReference type="AlphaFoldDB" id="A0A098VW03"/>
<evidence type="ECO:0000256" key="6">
    <source>
        <dbReference type="ARBA" id="ARBA00023157"/>
    </source>
</evidence>
<keyword evidence="3" id="KW-0479">Metal-binding</keyword>
<dbReference type="InterPro" id="IPR003154">
    <property type="entry name" value="S1/P1nuclease"/>
</dbReference>
<dbReference type="Gene3D" id="1.10.575.10">
    <property type="entry name" value="P1 Nuclease"/>
    <property type="match status" value="1"/>
</dbReference>
<accession>A0A098VW03</accession>
<keyword evidence="2" id="KW-0540">Nuclease</keyword>
<evidence type="ECO:0000256" key="7">
    <source>
        <dbReference type="ARBA" id="ARBA00023180"/>
    </source>
</evidence>
<sequence>MTSVLFFQQAGAYGPTGHCLVAILGYSWSSEYSKSVLDTFFPTATALCAAANWPDSIKGNPLYKQTIREHYMSDWESPEPFSFHDNQRCPQIPFDAKSCPNDHCIIRAMHKYCTKLYYQFETILPHIEMSLFNGKEKRQQLDHSSSKEFKESLMFIIHLLGDAHQPLHLCGKERGGNERIVSYNGKTIDLHSMWDTHLLSSKIEQHHQGSYEQYLLALLAQETASKYASNKHGKQQTQQHAILSLEWFVQWTSMVHCNYAPVIWNDVLSRKVFEIAHSEYEKNAFNVMDDLLIAAGHTLAQVLDEIFSLKN</sequence>
<dbReference type="VEuPathDB" id="MicrosporidiaDB:DI09_114p60"/>
<dbReference type="InterPro" id="IPR008947">
    <property type="entry name" value="PLipase_C/P1_nuclease_dom_sf"/>
</dbReference>
<comment type="caution">
    <text evidence="8">The sequence shown here is derived from an EMBL/GenBank/DDBJ whole genome shotgun (WGS) entry which is preliminary data.</text>
</comment>
<proteinExistence type="inferred from homology"/>
<dbReference type="Proteomes" id="UP000029725">
    <property type="component" value="Unassembled WGS sequence"/>
</dbReference>
<reference evidence="8 9" key="1">
    <citation type="submission" date="2014-04" db="EMBL/GenBank/DDBJ databases">
        <title>A new species of microsporidia sheds light on the evolution of extreme parasitism.</title>
        <authorList>
            <person name="Haag K.L."/>
            <person name="James T.Y."/>
            <person name="Larsson R."/>
            <person name="Schaer T.M."/>
            <person name="Refardt D."/>
            <person name="Pombert J.-F."/>
            <person name="Ebert D."/>
        </authorList>
    </citation>
    <scope>NUCLEOTIDE SEQUENCE [LARGE SCALE GENOMIC DNA]</scope>
    <source>
        <strain evidence="8 9">UGP3</strain>
        <tissue evidence="8">Spores</tissue>
    </source>
</reference>
<dbReference type="Pfam" id="PF02265">
    <property type="entry name" value="S1-P1_nuclease"/>
    <property type="match status" value="1"/>
</dbReference>
<keyword evidence="6" id="KW-1015">Disulfide bond</keyword>
<keyword evidence="4" id="KW-0255">Endonuclease</keyword>